<evidence type="ECO:0000313" key="5">
    <source>
        <dbReference type="Proteomes" id="UP001174677"/>
    </source>
</evidence>
<dbReference type="Proteomes" id="UP001174677">
    <property type="component" value="Chromosome 2"/>
</dbReference>
<dbReference type="PANTHER" id="PTHR21660:SF12">
    <property type="entry name" value="OS07G0462700 PROTEIN"/>
    <property type="match status" value="1"/>
</dbReference>
<accession>A0ABQ9N773</accession>
<sequence length="179" mass="19077">MAKVSASSSSPSSSSSATVSKDLPSQYADAAEGFLVDTGISASFSDKYYSKDLYSDLIRSLLKTDQVRRGHVSCVFSVPPAVTNIYNGLFGGAIGAIAERVAIACARTVVAQDKELFPGELSMSYLSAAPQTEVVVVDGSVARSGRNITVVAIEFRIKKNRKLVYTARATLYHMPVAKL</sequence>
<feature type="domain" description="Thioesterase" evidence="3">
    <location>
        <begin position="89"/>
        <end position="162"/>
    </location>
</feature>
<keyword evidence="5" id="KW-1185">Reference proteome</keyword>
<proteinExistence type="inferred from homology"/>
<protein>
    <recommendedName>
        <fullName evidence="3">Thioesterase domain-containing protein</fullName>
    </recommendedName>
</protein>
<evidence type="ECO:0000313" key="4">
    <source>
        <dbReference type="EMBL" id="KAJ9188371.1"/>
    </source>
</evidence>
<feature type="region of interest" description="Disordered" evidence="2">
    <location>
        <begin position="1"/>
        <end position="21"/>
    </location>
</feature>
<reference evidence="4" key="1">
    <citation type="journal article" date="2023" name="Plant Biotechnol. J.">
        <title>Chromosome-level wild Hevea brasiliensis genome provides new tools for genomic-assisted breeding and valuable loci to elevate rubber yield.</title>
        <authorList>
            <person name="Cheng H."/>
            <person name="Song X."/>
            <person name="Hu Y."/>
            <person name="Wu T."/>
            <person name="Yang Q."/>
            <person name="An Z."/>
            <person name="Feng S."/>
            <person name="Deng Z."/>
            <person name="Wu W."/>
            <person name="Zeng X."/>
            <person name="Tu M."/>
            <person name="Wang X."/>
            <person name="Huang H."/>
        </authorList>
    </citation>
    <scope>NUCLEOTIDE SEQUENCE</scope>
    <source>
        <strain evidence="4">MT/VB/25A 57/8</strain>
    </source>
</reference>
<dbReference type="PANTHER" id="PTHR21660">
    <property type="entry name" value="THIOESTERASE SUPERFAMILY MEMBER-RELATED"/>
    <property type="match status" value="1"/>
</dbReference>
<feature type="compositionally biased region" description="Low complexity" evidence="2">
    <location>
        <begin position="1"/>
        <end position="17"/>
    </location>
</feature>
<comment type="caution">
    <text evidence="4">The sequence shown here is derived from an EMBL/GenBank/DDBJ whole genome shotgun (WGS) entry which is preliminary data.</text>
</comment>
<dbReference type="InterPro" id="IPR006683">
    <property type="entry name" value="Thioestr_dom"/>
</dbReference>
<dbReference type="CDD" id="cd03443">
    <property type="entry name" value="PaaI_thioesterase"/>
    <property type="match status" value="1"/>
</dbReference>
<comment type="similarity">
    <text evidence="1">Belongs to the thioesterase PaaI family.</text>
</comment>
<dbReference type="Pfam" id="PF03061">
    <property type="entry name" value="4HBT"/>
    <property type="match status" value="1"/>
</dbReference>
<dbReference type="SUPFAM" id="SSF54637">
    <property type="entry name" value="Thioesterase/thiol ester dehydrase-isomerase"/>
    <property type="match status" value="1"/>
</dbReference>
<dbReference type="InterPro" id="IPR029069">
    <property type="entry name" value="HotDog_dom_sf"/>
</dbReference>
<evidence type="ECO:0000256" key="2">
    <source>
        <dbReference type="SAM" id="MobiDB-lite"/>
    </source>
</evidence>
<name>A0ABQ9N773_HEVBR</name>
<dbReference type="InterPro" id="IPR039298">
    <property type="entry name" value="ACOT13"/>
</dbReference>
<gene>
    <name evidence="4" type="ORF">P3X46_003735</name>
</gene>
<dbReference type="Gene3D" id="3.10.129.10">
    <property type="entry name" value="Hotdog Thioesterase"/>
    <property type="match status" value="1"/>
</dbReference>
<organism evidence="4 5">
    <name type="scientific">Hevea brasiliensis</name>
    <name type="common">Para rubber tree</name>
    <name type="synonym">Siphonia brasiliensis</name>
    <dbReference type="NCBI Taxonomy" id="3981"/>
    <lineage>
        <taxon>Eukaryota</taxon>
        <taxon>Viridiplantae</taxon>
        <taxon>Streptophyta</taxon>
        <taxon>Embryophyta</taxon>
        <taxon>Tracheophyta</taxon>
        <taxon>Spermatophyta</taxon>
        <taxon>Magnoliopsida</taxon>
        <taxon>eudicotyledons</taxon>
        <taxon>Gunneridae</taxon>
        <taxon>Pentapetalae</taxon>
        <taxon>rosids</taxon>
        <taxon>fabids</taxon>
        <taxon>Malpighiales</taxon>
        <taxon>Euphorbiaceae</taxon>
        <taxon>Crotonoideae</taxon>
        <taxon>Micrandreae</taxon>
        <taxon>Hevea</taxon>
    </lineage>
</organism>
<dbReference type="EMBL" id="JARPOI010000002">
    <property type="protein sequence ID" value="KAJ9188371.1"/>
    <property type="molecule type" value="Genomic_DNA"/>
</dbReference>
<evidence type="ECO:0000259" key="3">
    <source>
        <dbReference type="Pfam" id="PF03061"/>
    </source>
</evidence>
<evidence type="ECO:0000256" key="1">
    <source>
        <dbReference type="ARBA" id="ARBA00008324"/>
    </source>
</evidence>